<evidence type="ECO:0000259" key="1">
    <source>
        <dbReference type="Pfam" id="PF03796"/>
    </source>
</evidence>
<gene>
    <name evidence="2" type="ORF">SAMN05660330_00177</name>
</gene>
<evidence type="ECO:0000313" key="3">
    <source>
        <dbReference type="Proteomes" id="UP000199073"/>
    </source>
</evidence>
<dbReference type="STRING" id="91360.SAMN05660330_00177"/>
<keyword evidence="2" id="KW-0067">ATP-binding</keyword>
<dbReference type="Proteomes" id="UP000199073">
    <property type="component" value="Unassembled WGS sequence"/>
</dbReference>
<dbReference type="GO" id="GO:0003678">
    <property type="term" value="F:DNA helicase activity"/>
    <property type="evidence" value="ECO:0007669"/>
    <property type="project" value="InterPro"/>
</dbReference>
<dbReference type="GO" id="GO:0006260">
    <property type="term" value="P:DNA replication"/>
    <property type="evidence" value="ECO:0007669"/>
    <property type="project" value="InterPro"/>
</dbReference>
<dbReference type="PANTHER" id="PTHR30153">
    <property type="entry name" value="REPLICATIVE DNA HELICASE DNAB"/>
    <property type="match status" value="1"/>
</dbReference>
<dbReference type="GO" id="GO:0005829">
    <property type="term" value="C:cytosol"/>
    <property type="evidence" value="ECO:0007669"/>
    <property type="project" value="TreeGrafter"/>
</dbReference>
<keyword evidence="2" id="KW-0347">Helicase</keyword>
<dbReference type="PANTHER" id="PTHR30153:SF2">
    <property type="entry name" value="REPLICATIVE DNA HELICASE"/>
    <property type="match status" value="1"/>
</dbReference>
<sequence length="596" mass="67359">MSTGEYMDSGRDDISQFYLSHLGGQWSEKLVVECPFCRSRGVAPGKLVVFLNRESFFYGYFRCLNRCVAGGFALWFAQLAAIPLAEVPGYDHTRWENRIYLKYAGDNINEEIQSYQNRSSGAIDDYFGQRSISTAARRELQVGYNGRYLVYPYIQEDGNCYSARCVHPENSSDFFWHGNEKFTRPPYCLFNVQDIARCENGALFLCEKEESLLALKQLGFPGVAVADHNLFEELNPELFAYIKTLFIFVANSPESIKSARKFASRVGYKARIVSWPPQAPNNYTLVKLAADSGENFSGEVGAMIRKASSFSPFRPPAQEFRLFRQGIARQGEESYRKMASGFSLLDRAIGGIHGINVIGGGPKVGKSTFVIQIASEMSRCKIPVLYYDFENGRQKIYQRTLSRLARMDLAEMIAGGCEPGGADEFAKACGVLEKMLFYWRIVNDRKITPELMKKHIEFIRHETRSDYTVVVIDSLHKLPFKEFAEKRVGIDAWLRQMESIRDDLQVSFLVISELSRGEGGAYDDLPHLGVFKGSGDIEYSADNAMVLFPEPEGTGSTPGDRGNRLHLVASREHSPGIVADYRLDFPYWSFVEKRAE</sequence>
<reference evidence="2 3" key="1">
    <citation type="submission" date="2016-10" db="EMBL/GenBank/DDBJ databases">
        <authorList>
            <person name="de Groot N.N."/>
        </authorList>
    </citation>
    <scope>NUCLEOTIDE SEQUENCE [LARGE SCALE GENOMIC DNA]</scope>
    <source>
        <strain evidence="2 3">DSM 12130</strain>
    </source>
</reference>
<keyword evidence="2" id="KW-0547">Nucleotide-binding</keyword>
<dbReference type="InterPro" id="IPR007694">
    <property type="entry name" value="DNA_helicase_DnaB-like_C"/>
</dbReference>
<dbReference type="GO" id="GO:0005524">
    <property type="term" value="F:ATP binding"/>
    <property type="evidence" value="ECO:0007669"/>
    <property type="project" value="InterPro"/>
</dbReference>
<keyword evidence="2" id="KW-0378">Hydrolase</keyword>
<protein>
    <submittedName>
        <fullName evidence="2">DnaB-like helicase C terminal domain-containing protein</fullName>
    </submittedName>
</protein>
<organism evidence="2 3">
    <name type="scientific">Desulforhopalus singaporensis</name>
    <dbReference type="NCBI Taxonomy" id="91360"/>
    <lineage>
        <taxon>Bacteria</taxon>
        <taxon>Pseudomonadati</taxon>
        <taxon>Thermodesulfobacteriota</taxon>
        <taxon>Desulfobulbia</taxon>
        <taxon>Desulfobulbales</taxon>
        <taxon>Desulfocapsaceae</taxon>
        <taxon>Desulforhopalus</taxon>
    </lineage>
</organism>
<dbReference type="AlphaFoldDB" id="A0A1H0J774"/>
<feature type="domain" description="SF4 helicase" evidence="1">
    <location>
        <begin position="338"/>
        <end position="549"/>
    </location>
</feature>
<dbReference type="InterPro" id="IPR027417">
    <property type="entry name" value="P-loop_NTPase"/>
</dbReference>
<dbReference type="EMBL" id="FNJI01000001">
    <property type="protein sequence ID" value="SDO39648.1"/>
    <property type="molecule type" value="Genomic_DNA"/>
</dbReference>
<name>A0A1H0J774_9BACT</name>
<dbReference type="Gene3D" id="3.40.50.300">
    <property type="entry name" value="P-loop containing nucleotide triphosphate hydrolases"/>
    <property type="match status" value="1"/>
</dbReference>
<dbReference type="SUPFAM" id="SSF52540">
    <property type="entry name" value="P-loop containing nucleoside triphosphate hydrolases"/>
    <property type="match status" value="1"/>
</dbReference>
<accession>A0A1H0J774</accession>
<proteinExistence type="predicted"/>
<evidence type="ECO:0000313" key="2">
    <source>
        <dbReference type="EMBL" id="SDO39648.1"/>
    </source>
</evidence>
<dbReference type="Pfam" id="PF03796">
    <property type="entry name" value="DnaB_C"/>
    <property type="match status" value="1"/>
</dbReference>
<keyword evidence="3" id="KW-1185">Reference proteome</keyword>